<feature type="transmembrane region" description="Helical" evidence="1">
    <location>
        <begin position="32"/>
        <end position="49"/>
    </location>
</feature>
<organism evidence="2 3">
    <name type="scientific">Corynebacterium striatum</name>
    <dbReference type="NCBI Taxonomy" id="43770"/>
    <lineage>
        <taxon>Bacteria</taxon>
        <taxon>Bacillati</taxon>
        <taxon>Actinomycetota</taxon>
        <taxon>Actinomycetes</taxon>
        <taxon>Mycobacteriales</taxon>
        <taxon>Corynebacteriaceae</taxon>
        <taxon>Corynebacterium</taxon>
    </lineage>
</organism>
<proteinExistence type="predicted"/>
<keyword evidence="1" id="KW-1133">Transmembrane helix</keyword>
<dbReference type="Pfam" id="PF11292">
    <property type="entry name" value="DUF3093"/>
    <property type="match status" value="1"/>
</dbReference>
<dbReference type="InterPro" id="IPR021443">
    <property type="entry name" value="DUF3093"/>
</dbReference>
<evidence type="ECO:0000313" key="3">
    <source>
        <dbReference type="Proteomes" id="UP000315234"/>
    </source>
</evidence>
<feature type="transmembrane region" description="Helical" evidence="1">
    <location>
        <begin position="55"/>
        <end position="76"/>
    </location>
</feature>
<keyword evidence="1" id="KW-0812">Transmembrane</keyword>
<accession>A0ABC9ZN60</accession>
<dbReference type="AlphaFoldDB" id="A0ABC9ZN60"/>
<keyword evidence="1" id="KW-0472">Membrane</keyword>
<evidence type="ECO:0000313" key="2">
    <source>
        <dbReference type="EMBL" id="GEA43622.1"/>
    </source>
</evidence>
<dbReference type="EMBL" id="BJLD01000002">
    <property type="protein sequence ID" value="GEA43622.1"/>
    <property type="molecule type" value="Genomic_DNA"/>
</dbReference>
<evidence type="ECO:0000256" key="1">
    <source>
        <dbReference type="SAM" id="Phobius"/>
    </source>
</evidence>
<reference evidence="2 3" key="1">
    <citation type="submission" date="2019-06" db="EMBL/GenBank/DDBJ databases">
        <title>Draft genome sequence of Corynebacterium striatum NBRC 15291.</title>
        <authorList>
            <person name="Miura T."/>
            <person name="Furukawa M."/>
            <person name="Shimamura M."/>
            <person name="Ohyama Y."/>
            <person name="Yamazoe A."/>
            <person name="Kawasaki H."/>
        </authorList>
    </citation>
    <scope>NUCLEOTIDE SEQUENCE [LARGE SCALE GENOMIC DNA]</scope>
    <source>
        <strain evidence="2 3">NBRC 15291</strain>
    </source>
</reference>
<name>A0ABC9ZN60_CORST</name>
<dbReference type="Proteomes" id="UP000315234">
    <property type="component" value="Unassembled WGS sequence"/>
</dbReference>
<comment type="caution">
    <text evidence="2">The sequence shown here is derived from an EMBL/GenBank/DDBJ whole genome shotgun (WGS) entry which is preliminary data.</text>
</comment>
<gene>
    <name evidence="2" type="ORF">Cst04h_17920</name>
</gene>
<sequence>MSMNTGSASPSASGSAAAAPEILYKERQWVPWYFWLMAAFVVAITTATVSLNRNIWWVIIPAVLLSAIAIWVLIAWSGTVLKVEKDTDGTRWLTIKDAQLPHDVVQRSMIVPKTARRNALGPQFDPAAFLVTHGWIDEHIMLVLDDPEDPTPYWLIATKNPQQVLDAFLDPAARPSAH</sequence>
<protein>
    <submittedName>
        <fullName evidence="2">Membrane protein</fullName>
    </submittedName>
</protein>